<feature type="binding site" evidence="8">
    <location>
        <position position="223"/>
    </location>
    <ligand>
        <name>NADP(+)</name>
        <dbReference type="ChEBI" id="CHEBI:58349"/>
    </ligand>
</feature>
<comment type="caution">
    <text evidence="12">The sequence shown here is derived from an EMBL/GenBank/DDBJ whole genome shotgun (WGS) entry which is preliminary data.</text>
</comment>
<dbReference type="EC" id="1.1.1.25" evidence="2 8"/>
<protein>
    <recommendedName>
        <fullName evidence="2 8">Shikimate dehydrogenase (NADP(+))</fullName>
        <shortName evidence="8">SDH</shortName>
        <ecNumber evidence="2 8">1.1.1.25</ecNumber>
    </recommendedName>
</protein>
<evidence type="ECO:0000256" key="5">
    <source>
        <dbReference type="ARBA" id="ARBA00023002"/>
    </source>
</evidence>
<comment type="pathway">
    <text evidence="1 8">Metabolic intermediate biosynthesis; chorismate biosynthesis; chorismate from D-erythrose 4-phosphate and phosphoenolpyruvate: step 4/7.</text>
</comment>
<evidence type="ECO:0000256" key="1">
    <source>
        <dbReference type="ARBA" id="ARBA00004871"/>
    </source>
</evidence>
<comment type="catalytic activity">
    <reaction evidence="7 8">
        <text>shikimate + NADP(+) = 3-dehydroshikimate + NADPH + H(+)</text>
        <dbReference type="Rhea" id="RHEA:17737"/>
        <dbReference type="ChEBI" id="CHEBI:15378"/>
        <dbReference type="ChEBI" id="CHEBI:16630"/>
        <dbReference type="ChEBI" id="CHEBI:36208"/>
        <dbReference type="ChEBI" id="CHEBI:57783"/>
        <dbReference type="ChEBI" id="CHEBI:58349"/>
        <dbReference type="EC" id="1.1.1.25"/>
    </reaction>
</comment>
<dbReference type="InterPro" id="IPR036291">
    <property type="entry name" value="NAD(P)-bd_dom_sf"/>
</dbReference>
<dbReference type="OrthoDB" id="9792692at2"/>
<dbReference type="Pfam" id="PF08501">
    <property type="entry name" value="Shikimate_dh_N"/>
    <property type="match status" value="1"/>
</dbReference>
<dbReference type="GO" id="GO:0009423">
    <property type="term" value="P:chorismate biosynthetic process"/>
    <property type="evidence" value="ECO:0007669"/>
    <property type="project" value="UniProtKB-UniRule"/>
</dbReference>
<evidence type="ECO:0000259" key="11">
    <source>
        <dbReference type="Pfam" id="PF18317"/>
    </source>
</evidence>
<keyword evidence="6 8" id="KW-0057">Aromatic amino acid biosynthesis</keyword>
<dbReference type="InterPro" id="IPR046346">
    <property type="entry name" value="Aminoacid_DH-like_N_sf"/>
</dbReference>
<evidence type="ECO:0000256" key="4">
    <source>
        <dbReference type="ARBA" id="ARBA00022857"/>
    </source>
</evidence>
<dbReference type="GO" id="GO:0008652">
    <property type="term" value="P:amino acid biosynthetic process"/>
    <property type="evidence" value="ECO:0007669"/>
    <property type="project" value="UniProtKB-KW"/>
</dbReference>
<feature type="domain" description="Quinate/shikimate 5-dehydrogenase/glutamyl-tRNA reductase" evidence="9">
    <location>
        <begin position="130"/>
        <end position="197"/>
    </location>
</feature>
<feature type="binding site" evidence="8">
    <location>
        <position position="92"/>
    </location>
    <ligand>
        <name>shikimate</name>
        <dbReference type="ChEBI" id="CHEBI:36208"/>
    </ligand>
</feature>
<organism evidence="12 13">
    <name type="scientific">Albidovulum denitrificans</name>
    <dbReference type="NCBI Taxonomy" id="404881"/>
    <lineage>
        <taxon>Bacteria</taxon>
        <taxon>Pseudomonadati</taxon>
        <taxon>Pseudomonadota</taxon>
        <taxon>Alphaproteobacteria</taxon>
        <taxon>Rhodobacterales</taxon>
        <taxon>Paracoccaceae</taxon>
        <taxon>Albidovulum</taxon>
    </lineage>
</organism>
<feature type="binding site" evidence="8">
    <location>
        <position position="253"/>
    </location>
    <ligand>
        <name>shikimate</name>
        <dbReference type="ChEBI" id="CHEBI:36208"/>
    </ligand>
</feature>
<dbReference type="GO" id="GO:0050661">
    <property type="term" value="F:NADP binding"/>
    <property type="evidence" value="ECO:0007669"/>
    <property type="project" value="InterPro"/>
</dbReference>
<feature type="binding site" evidence="8">
    <location>
        <position position="225"/>
    </location>
    <ligand>
        <name>shikimate</name>
        <dbReference type="ChEBI" id="CHEBI:36208"/>
    </ligand>
</feature>
<reference evidence="12 13" key="1">
    <citation type="submission" date="2018-02" db="EMBL/GenBank/DDBJ databases">
        <title>Genomic Encyclopedia of Archaeal and Bacterial Type Strains, Phase II (KMG-II): from individual species to whole genera.</title>
        <authorList>
            <person name="Goeker M."/>
        </authorList>
    </citation>
    <scope>NUCLEOTIDE SEQUENCE [LARGE SCALE GENOMIC DNA]</scope>
    <source>
        <strain evidence="12 13">DSM 18921</strain>
    </source>
</reference>
<dbReference type="FunFam" id="3.40.50.10860:FF:000006">
    <property type="entry name" value="Shikimate dehydrogenase (NADP(+))"/>
    <property type="match status" value="1"/>
</dbReference>
<dbReference type="SUPFAM" id="SSF53223">
    <property type="entry name" value="Aminoacid dehydrogenase-like, N-terminal domain"/>
    <property type="match status" value="1"/>
</dbReference>
<dbReference type="Gene3D" id="3.40.50.10860">
    <property type="entry name" value="Leucine Dehydrogenase, chain A, domain 1"/>
    <property type="match status" value="1"/>
</dbReference>
<feature type="binding site" evidence="8">
    <location>
        <position position="246"/>
    </location>
    <ligand>
        <name>NADP(+)</name>
        <dbReference type="ChEBI" id="CHEBI:58349"/>
    </ligand>
</feature>
<dbReference type="GO" id="GO:0005829">
    <property type="term" value="C:cytosol"/>
    <property type="evidence" value="ECO:0007669"/>
    <property type="project" value="TreeGrafter"/>
</dbReference>
<dbReference type="InterPro" id="IPR022893">
    <property type="entry name" value="Shikimate_DH_fam"/>
</dbReference>
<keyword evidence="4 8" id="KW-0521">NADP</keyword>
<feature type="binding site" evidence="8">
    <location>
        <begin position="134"/>
        <end position="138"/>
    </location>
    <ligand>
        <name>NADP(+)</name>
        <dbReference type="ChEBI" id="CHEBI:58349"/>
    </ligand>
</feature>
<dbReference type="Pfam" id="PF01488">
    <property type="entry name" value="Shikimate_DH"/>
    <property type="match status" value="1"/>
</dbReference>
<dbReference type="GO" id="GO:0004764">
    <property type="term" value="F:shikimate 3-dehydrogenase (NADP+) activity"/>
    <property type="evidence" value="ECO:0007669"/>
    <property type="project" value="UniProtKB-UniRule"/>
</dbReference>
<feature type="binding site" evidence="8">
    <location>
        <position position="108"/>
    </location>
    <ligand>
        <name>shikimate</name>
        <dbReference type="ChEBI" id="CHEBI:36208"/>
    </ligand>
</feature>
<dbReference type="InterPro" id="IPR006151">
    <property type="entry name" value="Shikm_DH/Glu-tRNA_Rdtase"/>
</dbReference>
<dbReference type="RefSeq" id="WP_105514815.1">
    <property type="nucleotide sequence ID" value="NZ_PVEP01000004.1"/>
</dbReference>
<evidence type="ECO:0000256" key="8">
    <source>
        <dbReference type="HAMAP-Rule" id="MF_00222"/>
    </source>
</evidence>
<dbReference type="Pfam" id="PF18317">
    <property type="entry name" value="SDH_C"/>
    <property type="match status" value="1"/>
</dbReference>
<evidence type="ECO:0000259" key="10">
    <source>
        <dbReference type="Pfam" id="PF08501"/>
    </source>
</evidence>
<dbReference type="GO" id="GO:0009073">
    <property type="term" value="P:aromatic amino acid family biosynthetic process"/>
    <property type="evidence" value="ECO:0007669"/>
    <property type="project" value="UniProtKB-KW"/>
</dbReference>
<proteinExistence type="inferred from homology"/>
<dbReference type="PANTHER" id="PTHR21089">
    <property type="entry name" value="SHIKIMATE DEHYDROGENASE"/>
    <property type="match status" value="1"/>
</dbReference>
<feature type="binding site" evidence="8">
    <location>
        <begin position="158"/>
        <end position="163"/>
    </location>
    <ligand>
        <name>NADP(+)</name>
        <dbReference type="ChEBI" id="CHEBI:58349"/>
    </ligand>
</feature>
<name>A0A2S8S754_9RHOB</name>
<dbReference type="InterPro" id="IPR013708">
    <property type="entry name" value="Shikimate_DH-bd_N"/>
</dbReference>
<comment type="similarity">
    <text evidence="8">Belongs to the shikimate dehydrogenase family.</text>
</comment>
<evidence type="ECO:0000313" key="13">
    <source>
        <dbReference type="Proteomes" id="UP000238338"/>
    </source>
</evidence>
<dbReference type="NCBIfam" id="NF001312">
    <property type="entry name" value="PRK00258.1-4"/>
    <property type="match status" value="1"/>
</dbReference>
<dbReference type="InterPro" id="IPR041121">
    <property type="entry name" value="SDH_C"/>
</dbReference>
<keyword evidence="3 8" id="KW-0028">Amino-acid biosynthesis</keyword>
<comment type="subunit">
    <text evidence="8">Homodimer.</text>
</comment>
<feature type="binding site" evidence="8">
    <location>
        <position position="83"/>
    </location>
    <ligand>
        <name>NADP(+)</name>
        <dbReference type="ChEBI" id="CHEBI:58349"/>
    </ligand>
</feature>
<gene>
    <name evidence="8" type="primary">aroE</name>
    <name evidence="12" type="ORF">LX70_02212</name>
</gene>
<dbReference type="InterPro" id="IPR011342">
    <property type="entry name" value="Shikimate_DH"/>
</dbReference>
<dbReference type="UniPathway" id="UPA00053">
    <property type="reaction ID" value="UER00087"/>
</dbReference>
<evidence type="ECO:0000256" key="6">
    <source>
        <dbReference type="ARBA" id="ARBA00023141"/>
    </source>
</evidence>
<dbReference type="Proteomes" id="UP000238338">
    <property type="component" value="Unassembled WGS sequence"/>
</dbReference>
<evidence type="ECO:0000313" key="12">
    <source>
        <dbReference type="EMBL" id="PQV56639.1"/>
    </source>
</evidence>
<feature type="domain" description="Shikimate dehydrogenase substrate binding N-terminal" evidence="10">
    <location>
        <begin position="12"/>
        <end position="94"/>
    </location>
</feature>
<evidence type="ECO:0000256" key="2">
    <source>
        <dbReference type="ARBA" id="ARBA00012962"/>
    </source>
</evidence>
<dbReference type="EMBL" id="PVEP01000004">
    <property type="protein sequence ID" value="PQV56639.1"/>
    <property type="molecule type" value="Genomic_DNA"/>
</dbReference>
<dbReference type="GO" id="GO:0019632">
    <property type="term" value="P:shikimate metabolic process"/>
    <property type="evidence" value="ECO:0007669"/>
    <property type="project" value="InterPro"/>
</dbReference>
<dbReference type="NCBIfam" id="NF001310">
    <property type="entry name" value="PRK00258.1-2"/>
    <property type="match status" value="1"/>
</dbReference>
<feature type="domain" description="SDH C-terminal" evidence="11">
    <location>
        <begin position="246"/>
        <end position="274"/>
    </location>
</feature>
<evidence type="ECO:0000256" key="7">
    <source>
        <dbReference type="ARBA" id="ARBA00049442"/>
    </source>
</evidence>
<dbReference type="NCBIfam" id="TIGR00507">
    <property type="entry name" value="aroE"/>
    <property type="match status" value="1"/>
</dbReference>
<evidence type="ECO:0000256" key="3">
    <source>
        <dbReference type="ARBA" id="ARBA00022605"/>
    </source>
</evidence>
<feature type="binding site" evidence="8">
    <location>
        <begin position="20"/>
        <end position="22"/>
    </location>
    <ligand>
        <name>shikimate</name>
        <dbReference type="ChEBI" id="CHEBI:36208"/>
    </ligand>
</feature>
<dbReference type="SUPFAM" id="SSF51735">
    <property type="entry name" value="NAD(P)-binding Rossmann-fold domains"/>
    <property type="match status" value="1"/>
</dbReference>
<dbReference type="HAMAP" id="MF_00222">
    <property type="entry name" value="Shikimate_DH_AroE"/>
    <property type="match status" value="1"/>
</dbReference>
<sequence>MSDHPRIPLAGVIGSPVAHSKSPRLHQHWLKTHGIKGHYIPMDVAQADLKEVIAALPKAGFVGCNVTIPHKEKVLALADVVTDRAALIGAANTLIFRKDGRLHADNTDGYGFVANLRQNAPGWDPASGPAAVIGAGGAARAVLASLIEIGAPEIRLVNRTRARAEALRAEFGAKVVVSDWVQAGNMLEDAVTVVNTTSLGMEGKPEFRIPLDALSPKAVVNDLVYAPLRTKFLEEAAAIGCVTVDGLGMLLHQAAPAFERWFGIRPEVNEATRAAILAE</sequence>
<keyword evidence="13" id="KW-1185">Reference proteome</keyword>
<dbReference type="CDD" id="cd01065">
    <property type="entry name" value="NAD_bind_Shikimate_DH"/>
    <property type="match status" value="1"/>
</dbReference>
<evidence type="ECO:0000259" key="9">
    <source>
        <dbReference type="Pfam" id="PF01488"/>
    </source>
</evidence>
<keyword evidence="5 8" id="KW-0560">Oxidoreductase</keyword>
<dbReference type="AlphaFoldDB" id="A0A2S8S754"/>
<comment type="function">
    <text evidence="8">Involved in the biosynthesis of the chorismate, which leads to the biosynthesis of aromatic amino acids. Catalyzes the reversible NADPH linked reduction of 3-dehydroshikimate (DHSA) to yield shikimate (SA).</text>
</comment>
<feature type="binding site" evidence="8">
    <location>
        <position position="67"/>
    </location>
    <ligand>
        <name>shikimate</name>
        <dbReference type="ChEBI" id="CHEBI:36208"/>
    </ligand>
</feature>
<feature type="active site" description="Proton acceptor" evidence="8">
    <location>
        <position position="71"/>
    </location>
</feature>
<dbReference type="Gene3D" id="3.40.50.720">
    <property type="entry name" value="NAD(P)-binding Rossmann-like Domain"/>
    <property type="match status" value="1"/>
</dbReference>
<dbReference type="PANTHER" id="PTHR21089:SF1">
    <property type="entry name" value="BIFUNCTIONAL 3-DEHYDROQUINATE DEHYDRATASE_SHIKIMATE DEHYDROGENASE, CHLOROPLASTIC"/>
    <property type="match status" value="1"/>
</dbReference>
<accession>A0A2S8S754</accession>